<evidence type="ECO:0000313" key="1">
    <source>
        <dbReference type="EMBL" id="KAL1266813.1"/>
    </source>
</evidence>
<sequence length="150" mass="16637">MTHRADVMTADSHYQDYNPISLPSFCIPSPAAVPEGVSPNSPAQTERLFLSSFGLTGRGRMLKASLVEEGCSEIWRTEMRLGVLALLSSTCYVEMGFRCPLWCIECVMGRFGSCQQGIAHNSSQWEMDIRYSWAVTSRAGAQKMGETEEN</sequence>
<proteinExistence type="predicted"/>
<dbReference type="Proteomes" id="UP001558613">
    <property type="component" value="Unassembled WGS sequence"/>
</dbReference>
<reference evidence="1 2" key="1">
    <citation type="submission" date="2023-09" db="EMBL/GenBank/DDBJ databases">
        <authorList>
            <person name="Wang M."/>
        </authorList>
    </citation>
    <scope>NUCLEOTIDE SEQUENCE [LARGE SCALE GENOMIC DNA]</scope>
    <source>
        <strain evidence="1">GT-2023</strain>
        <tissue evidence="1">Liver</tissue>
    </source>
</reference>
<accession>A0ABR3MQB9</accession>
<gene>
    <name evidence="1" type="ORF">QQF64_002488</name>
</gene>
<evidence type="ECO:0000313" key="2">
    <source>
        <dbReference type="Proteomes" id="UP001558613"/>
    </source>
</evidence>
<dbReference type="EMBL" id="JAYMGO010000010">
    <property type="protein sequence ID" value="KAL1266813.1"/>
    <property type="molecule type" value="Genomic_DNA"/>
</dbReference>
<name>A0ABR3MQB9_9TELE</name>
<protein>
    <submittedName>
        <fullName evidence="1">Uncharacterized protein</fullName>
    </submittedName>
</protein>
<organism evidence="1 2">
    <name type="scientific">Cirrhinus molitorella</name>
    <name type="common">mud carp</name>
    <dbReference type="NCBI Taxonomy" id="172907"/>
    <lineage>
        <taxon>Eukaryota</taxon>
        <taxon>Metazoa</taxon>
        <taxon>Chordata</taxon>
        <taxon>Craniata</taxon>
        <taxon>Vertebrata</taxon>
        <taxon>Euteleostomi</taxon>
        <taxon>Actinopterygii</taxon>
        <taxon>Neopterygii</taxon>
        <taxon>Teleostei</taxon>
        <taxon>Ostariophysi</taxon>
        <taxon>Cypriniformes</taxon>
        <taxon>Cyprinidae</taxon>
        <taxon>Labeoninae</taxon>
        <taxon>Labeonini</taxon>
        <taxon>Cirrhinus</taxon>
    </lineage>
</organism>
<comment type="caution">
    <text evidence="1">The sequence shown here is derived from an EMBL/GenBank/DDBJ whole genome shotgun (WGS) entry which is preliminary data.</text>
</comment>
<keyword evidence="2" id="KW-1185">Reference proteome</keyword>